<comment type="subunit">
    <text evidence="2 8">Heterodimer of SbcC and SbcD.</text>
</comment>
<comment type="caution">
    <text evidence="11">The sequence shown here is derived from an EMBL/GenBank/DDBJ whole genome shotgun (WGS) entry which is preliminary data.</text>
</comment>
<name>A0A265NCC9_9BACI</name>
<comment type="function">
    <text evidence="8">SbcCD cleaves DNA hairpin structures. These structures can inhibit DNA replication and are intermediates in certain DNA recombination reactions. The complex acts as a 3'-&gt;5' double strand exonuclease that can open hairpins. It also has a 5' single-strand endonuclease activity.</text>
</comment>
<dbReference type="GO" id="GO:0008408">
    <property type="term" value="F:3'-5' exonuclease activity"/>
    <property type="evidence" value="ECO:0007669"/>
    <property type="project" value="InterPro"/>
</dbReference>
<evidence type="ECO:0000259" key="10">
    <source>
        <dbReference type="Pfam" id="PF12320"/>
    </source>
</evidence>
<dbReference type="InterPro" id="IPR004843">
    <property type="entry name" value="Calcineurin-like_PHP"/>
</dbReference>
<keyword evidence="6 8" id="KW-0269">Exonuclease</keyword>
<organism evidence="11 12">
    <name type="scientific">Virgibacillus indicus</name>
    <dbReference type="NCBI Taxonomy" id="2024554"/>
    <lineage>
        <taxon>Bacteria</taxon>
        <taxon>Bacillati</taxon>
        <taxon>Bacillota</taxon>
        <taxon>Bacilli</taxon>
        <taxon>Bacillales</taxon>
        <taxon>Bacillaceae</taxon>
        <taxon>Virgibacillus</taxon>
    </lineage>
</organism>
<dbReference type="GO" id="GO:0006260">
    <property type="term" value="P:DNA replication"/>
    <property type="evidence" value="ECO:0007669"/>
    <property type="project" value="UniProtKB-KW"/>
</dbReference>
<dbReference type="NCBIfam" id="TIGR00619">
    <property type="entry name" value="sbcd"/>
    <property type="match status" value="1"/>
</dbReference>
<evidence type="ECO:0000256" key="2">
    <source>
        <dbReference type="ARBA" id="ARBA00011322"/>
    </source>
</evidence>
<dbReference type="PANTHER" id="PTHR30337:SF0">
    <property type="entry name" value="NUCLEASE SBCCD SUBUNIT D"/>
    <property type="match status" value="1"/>
</dbReference>
<proteinExistence type="inferred from homology"/>
<dbReference type="GO" id="GO:0006310">
    <property type="term" value="P:DNA recombination"/>
    <property type="evidence" value="ECO:0007669"/>
    <property type="project" value="UniProtKB-KW"/>
</dbReference>
<feature type="domain" description="Calcineurin-like phosphoesterase" evidence="9">
    <location>
        <begin position="1"/>
        <end position="187"/>
    </location>
</feature>
<keyword evidence="7 8" id="KW-0233">DNA recombination</keyword>
<comment type="similarity">
    <text evidence="1 8">Belongs to the SbcD family.</text>
</comment>
<protein>
    <recommendedName>
        <fullName evidence="3 8">Nuclease SbcCD subunit D</fullName>
    </recommendedName>
</protein>
<keyword evidence="4 8" id="KW-0540">Nuclease</keyword>
<dbReference type="InterPro" id="IPR041796">
    <property type="entry name" value="Mre11_N"/>
</dbReference>
<dbReference type="PANTHER" id="PTHR30337">
    <property type="entry name" value="COMPONENT OF ATP-DEPENDENT DSDNA EXONUCLEASE"/>
    <property type="match status" value="1"/>
</dbReference>
<dbReference type="RefSeq" id="WP_094883264.1">
    <property type="nucleotide sequence ID" value="NZ_NPMS01000001.1"/>
</dbReference>
<evidence type="ECO:0000313" key="12">
    <source>
        <dbReference type="Proteomes" id="UP000216498"/>
    </source>
</evidence>
<keyword evidence="12" id="KW-1185">Reference proteome</keyword>
<dbReference type="CDD" id="cd00840">
    <property type="entry name" value="MPP_Mre11_N"/>
    <property type="match status" value="1"/>
</dbReference>
<reference evidence="11 12" key="1">
    <citation type="submission" date="2017-08" db="EMBL/GenBank/DDBJ databases">
        <title>Virgibacillus indicus sp. nov. and Virgibacillus profoundi sp. nov, two moderately halophilic bacteria isolated from marine sediment by using the Microfluidic Streak Plate.</title>
        <authorList>
            <person name="Xu B."/>
            <person name="Hu B."/>
            <person name="Wang J."/>
            <person name="Zhu Y."/>
            <person name="Huang L."/>
            <person name="Du W."/>
            <person name="Huang Y."/>
        </authorList>
    </citation>
    <scope>NUCLEOTIDE SEQUENCE [LARGE SCALE GENOMIC DNA]</scope>
    <source>
        <strain evidence="11 12">IO3-P2-C2</strain>
    </source>
</reference>
<dbReference type="InterPro" id="IPR026843">
    <property type="entry name" value="SbcD_C"/>
</dbReference>
<keyword evidence="5 8" id="KW-0378">Hydrolase</keyword>
<evidence type="ECO:0000259" key="9">
    <source>
        <dbReference type="Pfam" id="PF00149"/>
    </source>
</evidence>
<evidence type="ECO:0000256" key="4">
    <source>
        <dbReference type="ARBA" id="ARBA00022722"/>
    </source>
</evidence>
<dbReference type="Pfam" id="PF12320">
    <property type="entry name" value="SbcD_C"/>
    <property type="match status" value="1"/>
</dbReference>
<dbReference type="Pfam" id="PF00149">
    <property type="entry name" value="Metallophos"/>
    <property type="match status" value="1"/>
</dbReference>
<evidence type="ECO:0000256" key="1">
    <source>
        <dbReference type="ARBA" id="ARBA00010555"/>
    </source>
</evidence>
<evidence type="ECO:0000313" key="11">
    <source>
        <dbReference type="EMBL" id="OZU89663.1"/>
    </source>
</evidence>
<evidence type="ECO:0000256" key="8">
    <source>
        <dbReference type="RuleBase" id="RU363069"/>
    </source>
</evidence>
<dbReference type="AlphaFoldDB" id="A0A265NCC9"/>
<keyword evidence="8" id="KW-0255">Endonuclease</keyword>
<dbReference type="EMBL" id="NPMS01000001">
    <property type="protein sequence ID" value="OZU89663.1"/>
    <property type="molecule type" value="Genomic_DNA"/>
</dbReference>
<dbReference type="OrthoDB" id="9773856at2"/>
<evidence type="ECO:0000256" key="6">
    <source>
        <dbReference type="ARBA" id="ARBA00022839"/>
    </source>
</evidence>
<dbReference type="InterPro" id="IPR004593">
    <property type="entry name" value="SbcD"/>
</dbReference>
<dbReference type="InterPro" id="IPR029052">
    <property type="entry name" value="Metallo-depent_PP-like"/>
</dbReference>
<dbReference type="Proteomes" id="UP000216498">
    <property type="component" value="Unassembled WGS sequence"/>
</dbReference>
<dbReference type="Gene3D" id="3.60.21.10">
    <property type="match status" value="1"/>
</dbReference>
<dbReference type="GO" id="GO:0004519">
    <property type="term" value="F:endonuclease activity"/>
    <property type="evidence" value="ECO:0007669"/>
    <property type="project" value="UniProtKB-KW"/>
</dbReference>
<dbReference type="SUPFAM" id="SSF56300">
    <property type="entry name" value="Metallo-dependent phosphatases"/>
    <property type="match status" value="1"/>
</dbReference>
<dbReference type="InterPro" id="IPR050535">
    <property type="entry name" value="DNA_Repair-Maintenance_Comp"/>
</dbReference>
<keyword evidence="8" id="KW-0235">DNA replication</keyword>
<evidence type="ECO:0000256" key="3">
    <source>
        <dbReference type="ARBA" id="ARBA00013365"/>
    </source>
</evidence>
<feature type="domain" description="Nuclease SbcCD subunit D C-terminal" evidence="10">
    <location>
        <begin position="272"/>
        <end position="358"/>
    </location>
</feature>
<evidence type="ECO:0000256" key="5">
    <source>
        <dbReference type="ARBA" id="ARBA00022801"/>
    </source>
</evidence>
<gene>
    <name evidence="8" type="primary">sbcD</name>
    <name evidence="11" type="ORF">CIL03_00550</name>
</gene>
<sequence length="397" mass="45397">MKLFHTADWHLGKLVQGVYMTEDQRYVLEQFVQAIEQEKPDAVIIAGDLYDRAVPPTDAVHLLDEVMETIVMKLKTPVLAVAGNHDSPSRLNFGSRIMKKNGFHIVGNLTKDLEPVVLHDEHGEVHFHLIPYCDPSIVRTVFEDDVVRTHNDAARKIVEEIRSKMDPNSRHVFVGHAFVTPFGEEEENTSDSERPLSIGGAEYVDAHHFSPFHYTALGHLHQAHHVLDETIRYSGSILKYSISEENHKKGYHIVEMDAAGEVSLEKKLLAPRRDIRTVETTLEDLLNQPINEDYVFVRLLDEAPVLSPMEKVRSVYPNAMHVERKNHSLSPMSNESGKTVNRSKMSDLELFKAFYKEVKGEEVTEETEGIFKEVLDELLKEENETGKISRKREYIRN</sequence>
<accession>A0A265NCC9</accession>
<evidence type="ECO:0000256" key="7">
    <source>
        <dbReference type="ARBA" id="ARBA00023172"/>
    </source>
</evidence>